<dbReference type="InterPro" id="IPR036291">
    <property type="entry name" value="NAD(P)-bd_dom_sf"/>
</dbReference>
<dbReference type="SUPFAM" id="SSF51735">
    <property type="entry name" value="NAD(P)-binding Rossmann-fold domains"/>
    <property type="match status" value="1"/>
</dbReference>
<dbReference type="CDD" id="cd24146">
    <property type="entry name" value="nat-AmDH_N_like"/>
    <property type="match status" value="1"/>
</dbReference>
<evidence type="ECO:0000313" key="5">
    <source>
        <dbReference type="EMBL" id="MDV7215948.1"/>
    </source>
</evidence>
<evidence type="ECO:0000259" key="3">
    <source>
        <dbReference type="Pfam" id="PF01113"/>
    </source>
</evidence>
<evidence type="ECO:0000313" key="6">
    <source>
        <dbReference type="Proteomes" id="UP001187346"/>
    </source>
</evidence>
<dbReference type="InterPro" id="IPR000846">
    <property type="entry name" value="DapB_N"/>
</dbReference>
<evidence type="ECO:0000256" key="2">
    <source>
        <dbReference type="ARBA" id="ARBA00023002"/>
    </source>
</evidence>
<comment type="caution">
    <text evidence="5">The sequence shown here is derived from an EMBL/GenBank/DDBJ whole genome shotgun (WGS) entry which is preliminary data.</text>
</comment>
<keyword evidence="6" id="KW-1185">Reference proteome</keyword>
<dbReference type="Pfam" id="PF19328">
    <property type="entry name" value="DAP_DH_C"/>
    <property type="match status" value="1"/>
</dbReference>
<evidence type="ECO:0000259" key="4">
    <source>
        <dbReference type="Pfam" id="PF19328"/>
    </source>
</evidence>
<dbReference type="Proteomes" id="UP001187346">
    <property type="component" value="Unassembled WGS sequence"/>
</dbReference>
<dbReference type="Gene3D" id="3.40.50.720">
    <property type="entry name" value="NAD(P)-binding Rossmann-like Domain"/>
    <property type="match status" value="1"/>
</dbReference>
<feature type="domain" description="Dihydrodipicolinate reductase N-terminal" evidence="3">
    <location>
        <begin position="4"/>
        <end position="99"/>
    </location>
</feature>
<dbReference type="Pfam" id="PF01113">
    <property type="entry name" value="DapB_N"/>
    <property type="match status" value="1"/>
</dbReference>
<name>A0ABU4F7I6_9ACTN</name>
<dbReference type="EMBL" id="JAWMAJ010000019">
    <property type="protein sequence ID" value="MDV7215948.1"/>
    <property type="molecule type" value="Genomic_DNA"/>
</dbReference>
<protein>
    <submittedName>
        <fullName evidence="5">Dihydrodipicolinate reductase</fullName>
    </submittedName>
</protein>
<organism evidence="5 6">
    <name type="scientific">Streptomyces prunicolor</name>
    <dbReference type="NCBI Taxonomy" id="67348"/>
    <lineage>
        <taxon>Bacteria</taxon>
        <taxon>Bacillati</taxon>
        <taxon>Actinomycetota</taxon>
        <taxon>Actinomycetes</taxon>
        <taxon>Kitasatosporales</taxon>
        <taxon>Streptomycetaceae</taxon>
        <taxon>Streptomyces</taxon>
    </lineage>
</organism>
<accession>A0ABU4F7I6</accession>
<keyword evidence="2" id="KW-0560">Oxidoreductase</keyword>
<keyword evidence="1" id="KW-0521">NADP</keyword>
<gene>
    <name evidence="5" type="ORF">R5A26_08285</name>
</gene>
<reference evidence="5 6" key="1">
    <citation type="submission" date="2023-10" db="EMBL/GenBank/DDBJ databases">
        <title>Characterization of rhizosphere-enriched actinobacteria from wheat plants lab-grown on chernevaya soil.</title>
        <authorList>
            <person name="Tikhonova E.N."/>
            <person name="Konopkin A."/>
            <person name="Kravchenko I.K."/>
        </authorList>
    </citation>
    <scope>NUCLEOTIDE SEQUENCE [LARGE SCALE GENOMIC DNA]</scope>
    <source>
        <strain evidence="5 6">RR29</strain>
    </source>
</reference>
<dbReference type="InterPro" id="IPR045760">
    <property type="entry name" value="DAP_DH_C"/>
</dbReference>
<dbReference type="RefSeq" id="WP_317770667.1">
    <property type="nucleotide sequence ID" value="NZ_JAWMAJ010000019.1"/>
</dbReference>
<proteinExistence type="predicted"/>
<feature type="domain" description="2,4-diaminopentanoate dehydrogenase C-terminal" evidence="4">
    <location>
        <begin position="144"/>
        <end position="326"/>
    </location>
</feature>
<sequence>MRRIRAVVYGAGAMGALATRLMTEKGVEIVGAIARNPDKVGRDLGEFAGIGRLNVPIEADAEQVLATRRPDVVLHATQSFLPEIKDQLALCVRSGANVVTISEESFYPWSSSPGIAAELDALAKENGVTITGSGHQDSFWLHQVSALLGTAHRINSVYGKATWNADEYGADIIQSKHVGETLEQFQESMASEHRPPTFGGNLLSALAQATGLTPKEWKTEISPVVADEDRYSNSIGVTLSKGTVIGYADIDVMTTVEGPTFTFEMSGYVFGEGESDMNRWVVKGEPDLYLDNGRVPSYTTTCTQWVNRIPDVINAPAGFVTPDQLPPLRYRALPMQNYVTPGALA</sequence>
<evidence type="ECO:0000256" key="1">
    <source>
        <dbReference type="ARBA" id="ARBA00022857"/>
    </source>
</evidence>